<dbReference type="EMBL" id="CP000927">
    <property type="protein sequence ID" value="ABZ72355.1"/>
    <property type="molecule type" value="Genomic_DNA"/>
</dbReference>
<dbReference type="UniPathway" id="UPA00031">
    <property type="reaction ID" value="UER00012"/>
</dbReference>
<dbReference type="InterPro" id="IPR015421">
    <property type="entry name" value="PyrdxlP-dep_Trfase_major"/>
</dbReference>
<evidence type="ECO:0000256" key="4">
    <source>
        <dbReference type="ARBA" id="ARBA00011738"/>
    </source>
</evidence>
<dbReference type="InterPro" id="IPR005861">
    <property type="entry name" value="HisP_aminotrans"/>
</dbReference>
<accession>B0T2V4</accession>
<sequence>MTVPTTDRFAAPRPMPKPGVLDIAAYVGGKSKVEGIAHPVKLSSNENVLGSSDKAKAAYRDAVDRLHIYPDGKGTALRAAIAAHYRLEVERITLGDGSDEIFALLNQVYLEPGDNIVQGEHGFAAYAIGARACQGEVRFAKEPGRRIDIDEVVKCVDERTRLVFIANPANPTGTWLTGEEIRALHAALPPSVVLVLDGAYAEFCTDPRFEDGLDLARTAENVIVTRTFSKLHGLAALRVGWGYGPAGIIEPLERIRPPFNTSIPAQDAAIAALADEEFQKRSVALVEQWRPWLTQQIGGLGLEVTPSAANFVLINFPDVAGKTAREAEAFLASRGYLVRAVGNYGLPNAIRVTVGLEEQNRAVVELLAEFLGRKV</sequence>
<evidence type="ECO:0000256" key="3">
    <source>
        <dbReference type="ARBA" id="ARBA00007970"/>
    </source>
</evidence>
<dbReference type="SUPFAM" id="SSF53383">
    <property type="entry name" value="PLP-dependent transferases"/>
    <property type="match status" value="1"/>
</dbReference>
<keyword evidence="9" id="KW-0368">Histidine biosynthesis</keyword>
<keyword evidence="7 9" id="KW-0663">Pyridoxal phosphate</keyword>
<comment type="subunit">
    <text evidence="4 9">Homodimer.</text>
</comment>
<evidence type="ECO:0000256" key="1">
    <source>
        <dbReference type="ARBA" id="ARBA00001933"/>
    </source>
</evidence>
<evidence type="ECO:0000259" key="10">
    <source>
        <dbReference type="Pfam" id="PF00155"/>
    </source>
</evidence>
<evidence type="ECO:0000256" key="9">
    <source>
        <dbReference type="HAMAP-Rule" id="MF_01023"/>
    </source>
</evidence>
<comment type="cofactor">
    <cofactor evidence="1 9">
        <name>pyridoxal 5'-phosphate</name>
        <dbReference type="ChEBI" id="CHEBI:597326"/>
    </cofactor>
</comment>
<evidence type="ECO:0000256" key="6">
    <source>
        <dbReference type="ARBA" id="ARBA00022679"/>
    </source>
</evidence>
<reference evidence="11" key="1">
    <citation type="submission" date="2008-01" db="EMBL/GenBank/DDBJ databases">
        <title>Complete sequence of chromosome of Caulobacter sp. K31.</title>
        <authorList>
            <consortium name="US DOE Joint Genome Institute"/>
            <person name="Copeland A."/>
            <person name="Lucas S."/>
            <person name="Lapidus A."/>
            <person name="Barry K."/>
            <person name="Glavina del Rio T."/>
            <person name="Dalin E."/>
            <person name="Tice H."/>
            <person name="Pitluck S."/>
            <person name="Bruce D."/>
            <person name="Goodwin L."/>
            <person name="Thompson L.S."/>
            <person name="Brettin T."/>
            <person name="Detter J.C."/>
            <person name="Han C."/>
            <person name="Schmutz J."/>
            <person name="Larimer F."/>
            <person name="Land M."/>
            <person name="Hauser L."/>
            <person name="Kyrpides N."/>
            <person name="Kim E."/>
            <person name="Stephens C."/>
            <person name="Richardson P."/>
        </authorList>
    </citation>
    <scope>NUCLEOTIDE SEQUENCE [LARGE SCALE GENOMIC DNA]</scope>
    <source>
        <strain evidence="11">K31</strain>
    </source>
</reference>
<dbReference type="Gene3D" id="3.90.1150.10">
    <property type="entry name" value="Aspartate Aminotransferase, domain 1"/>
    <property type="match status" value="1"/>
</dbReference>
<dbReference type="CDD" id="cd00609">
    <property type="entry name" value="AAT_like"/>
    <property type="match status" value="1"/>
</dbReference>
<dbReference type="HAMAP" id="MF_01023">
    <property type="entry name" value="HisC_aminotrans_2"/>
    <property type="match status" value="1"/>
</dbReference>
<protein>
    <recommendedName>
        <fullName evidence="9">Histidinol-phosphate aminotransferase</fullName>
        <ecNumber evidence="9">2.6.1.9</ecNumber>
    </recommendedName>
    <alternativeName>
        <fullName evidence="9">Imidazole acetol-phosphate transaminase</fullName>
    </alternativeName>
</protein>
<dbReference type="InterPro" id="IPR050106">
    <property type="entry name" value="HistidinolP_aminotransfase"/>
</dbReference>
<evidence type="ECO:0000256" key="8">
    <source>
        <dbReference type="ARBA" id="ARBA00047481"/>
    </source>
</evidence>
<dbReference type="InterPro" id="IPR015424">
    <property type="entry name" value="PyrdxlP-dep_Trfase"/>
</dbReference>
<gene>
    <name evidence="9" type="primary">hisC</name>
    <name evidence="11" type="ordered locus">Caul_3228</name>
</gene>
<dbReference type="InterPro" id="IPR015422">
    <property type="entry name" value="PyrdxlP-dep_Trfase_small"/>
</dbReference>
<organism evidence="11">
    <name type="scientific">Caulobacter sp. (strain K31)</name>
    <dbReference type="NCBI Taxonomy" id="366602"/>
    <lineage>
        <taxon>Bacteria</taxon>
        <taxon>Pseudomonadati</taxon>
        <taxon>Pseudomonadota</taxon>
        <taxon>Alphaproteobacteria</taxon>
        <taxon>Caulobacterales</taxon>
        <taxon>Caulobacteraceae</taxon>
        <taxon>Caulobacter</taxon>
    </lineage>
</organism>
<comment type="pathway">
    <text evidence="2 9">Amino-acid biosynthesis; L-histidine biosynthesis; L-histidine from 5-phospho-alpha-D-ribose 1-diphosphate: step 7/9.</text>
</comment>
<dbReference type="eggNOG" id="COG0079">
    <property type="taxonomic scope" value="Bacteria"/>
</dbReference>
<dbReference type="OrthoDB" id="9809616at2"/>
<keyword evidence="9" id="KW-0028">Amino-acid biosynthesis</keyword>
<feature type="modified residue" description="N6-(pyridoxal phosphate)lysine" evidence="9">
    <location>
        <position position="230"/>
    </location>
</feature>
<evidence type="ECO:0000256" key="5">
    <source>
        <dbReference type="ARBA" id="ARBA00022576"/>
    </source>
</evidence>
<comment type="catalytic activity">
    <reaction evidence="8 9">
        <text>L-histidinol phosphate + 2-oxoglutarate = 3-(imidazol-4-yl)-2-oxopropyl phosphate + L-glutamate</text>
        <dbReference type="Rhea" id="RHEA:23744"/>
        <dbReference type="ChEBI" id="CHEBI:16810"/>
        <dbReference type="ChEBI" id="CHEBI:29985"/>
        <dbReference type="ChEBI" id="CHEBI:57766"/>
        <dbReference type="ChEBI" id="CHEBI:57980"/>
        <dbReference type="EC" id="2.6.1.9"/>
    </reaction>
</comment>
<keyword evidence="6 9" id="KW-0808">Transferase</keyword>
<dbReference type="GO" id="GO:0000105">
    <property type="term" value="P:L-histidine biosynthetic process"/>
    <property type="evidence" value="ECO:0007669"/>
    <property type="project" value="UniProtKB-UniRule"/>
</dbReference>
<dbReference type="InterPro" id="IPR004839">
    <property type="entry name" value="Aminotransferase_I/II_large"/>
</dbReference>
<dbReference type="Pfam" id="PF00155">
    <property type="entry name" value="Aminotran_1_2"/>
    <property type="match status" value="1"/>
</dbReference>
<dbReference type="KEGG" id="cak:Caul_3228"/>
<dbReference type="STRING" id="366602.Caul_3228"/>
<dbReference type="NCBIfam" id="TIGR01141">
    <property type="entry name" value="hisC"/>
    <property type="match status" value="1"/>
</dbReference>
<dbReference type="EC" id="2.6.1.9" evidence="9"/>
<keyword evidence="5 9" id="KW-0032">Aminotransferase</keyword>
<dbReference type="AlphaFoldDB" id="B0T2V4"/>
<dbReference type="GO" id="GO:0004400">
    <property type="term" value="F:histidinol-phosphate transaminase activity"/>
    <property type="evidence" value="ECO:0007669"/>
    <property type="project" value="UniProtKB-UniRule"/>
</dbReference>
<dbReference type="GO" id="GO:0030170">
    <property type="term" value="F:pyridoxal phosphate binding"/>
    <property type="evidence" value="ECO:0007669"/>
    <property type="project" value="InterPro"/>
</dbReference>
<proteinExistence type="inferred from homology"/>
<evidence type="ECO:0000256" key="2">
    <source>
        <dbReference type="ARBA" id="ARBA00005011"/>
    </source>
</evidence>
<dbReference type="Gene3D" id="3.40.640.10">
    <property type="entry name" value="Type I PLP-dependent aspartate aminotransferase-like (Major domain)"/>
    <property type="match status" value="1"/>
</dbReference>
<dbReference type="HOGENOM" id="CLU_017584_3_3_5"/>
<feature type="domain" description="Aminotransferase class I/classII large" evidence="10">
    <location>
        <begin position="39"/>
        <end position="364"/>
    </location>
</feature>
<dbReference type="PANTHER" id="PTHR43643:SF3">
    <property type="entry name" value="HISTIDINOL-PHOSPHATE AMINOTRANSFERASE"/>
    <property type="match status" value="1"/>
</dbReference>
<dbReference type="PANTHER" id="PTHR43643">
    <property type="entry name" value="HISTIDINOL-PHOSPHATE AMINOTRANSFERASE 2"/>
    <property type="match status" value="1"/>
</dbReference>
<name>B0T2V4_CAUSK</name>
<evidence type="ECO:0000256" key="7">
    <source>
        <dbReference type="ARBA" id="ARBA00022898"/>
    </source>
</evidence>
<comment type="similarity">
    <text evidence="3 9">Belongs to the class-II pyridoxal-phosphate-dependent aminotransferase family. Histidinol-phosphate aminotransferase subfamily.</text>
</comment>
<evidence type="ECO:0000313" key="11">
    <source>
        <dbReference type="EMBL" id="ABZ72355.1"/>
    </source>
</evidence>